<dbReference type="InterPro" id="IPR003786">
    <property type="entry name" value="FdhD"/>
</dbReference>
<evidence type="ECO:0000313" key="4">
    <source>
        <dbReference type="EMBL" id="NMG17398.1"/>
    </source>
</evidence>
<dbReference type="SUPFAM" id="SSF53927">
    <property type="entry name" value="Cytidine deaminase-like"/>
    <property type="match status" value="1"/>
</dbReference>
<comment type="subcellular location">
    <subcellularLocation>
        <location evidence="3">Cytoplasm</location>
    </subcellularLocation>
</comment>
<name>A0ABX1NZB3_9RHOO</name>
<reference evidence="4 5" key="1">
    <citation type="submission" date="2019-12" db="EMBL/GenBank/DDBJ databases">
        <title>Comparative genomics gives insights into the taxonomy of the Azoarcus-Aromatoleum group and reveals separate origins of nif in the plant-associated Azoarcus and non-plant-associated Aromatoleum sub-groups.</title>
        <authorList>
            <person name="Lafos M."/>
            <person name="Maluk M."/>
            <person name="Batista M."/>
            <person name="Junghare M."/>
            <person name="Carmona M."/>
            <person name="Faoro H."/>
            <person name="Cruz L.M."/>
            <person name="Battistoni F."/>
            <person name="De Souza E."/>
            <person name="Pedrosa F."/>
            <person name="Chen W.-M."/>
            <person name="Poole P.S."/>
            <person name="Dixon R.A."/>
            <person name="James E.K."/>
        </authorList>
    </citation>
    <scope>NUCLEOTIDE SEQUENCE [LARGE SCALE GENOMIC DNA]</scope>
    <source>
        <strain evidence="4 5">PbN1</strain>
    </source>
</reference>
<evidence type="ECO:0000256" key="1">
    <source>
        <dbReference type="ARBA" id="ARBA00022490"/>
    </source>
</evidence>
<accession>A0ABX1NZB3</accession>
<organism evidence="4 5">
    <name type="scientific">Aromatoleum bremense</name>
    <dbReference type="NCBI Taxonomy" id="76115"/>
    <lineage>
        <taxon>Bacteria</taxon>
        <taxon>Pseudomonadati</taxon>
        <taxon>Pseudomonadota</taxon>
        <taxon>Betaproteobacteria</taxon>
        <taxon>Rhodocyclales</taxon>
        <taxon>Rhodocyclaceae</taxon>
        <taxon>Aromatoleum</taxon>
    </lineage>
</organism>
<protein>
    <recommendedName>
        <fullName evidence="3">Sulfur carrier protein FdhD</fullName>
    </recommendedName>
</protein>
<dbReference type="RefSeq" id="WP_169203914.1">
    <property type="nucleotide sequence ID" value="NZ_CP059467.1"/>
</dbReference>
<evidence type="ECO:0000313" key="5">
    <source>
        <dbReference type="Proteomes" id="UP000633943"/>
    </source>
</evidence>
<feature type="binding site" evidence="3">
    <location>
        <begin position="285"/>
        <end position="290"/>
    </location>
    <ligand>
        <name>Mo-bis(molybdopterin guanine dinucleotide)</name>
        <dbReference type="ChEBI" id="CHEBI:60539"/>
    </ligand>
</feature>
<dbReference type="NCBIfam" id="TIGR00129">
    <property type="entry name" value="fdhD_narQ"/>
    <property type="match status" value="1"/>
</dbReference>
<comment type="caution">
    <text evidence="4">The sequence shown here is derived from an EMBL/GenBank/DDBJ whole genome shotgun (WGS) entry which is preliminary data.</text>
</comment>
<keyword evidence="1 3" id="KW-0963">Cytoplasm</keyword>
<comment type="function">
    <text evidence="3">Required for formate dehydrogenase (FDH) activity. Acts as a sulfur carrier protein that transfers sulfur from IscS to the molybdenum cofactor prior to its insertion into FDH.</text>
</comment>
<dbReference type="PANTHER" id="PTHR30592">
    <property type="entry name" value="FORMATE DEHYDROGENASE"/>
    <property type="match status" value="1"/>
</dbReference>
<dbReference type="HAMAP" id="MF_00187">
    <property type="entry name" value="FdhD"/>
    <property type="match status" value="1"/>
</dbReference>
<gene>
    <name evidence="3 4" type="primary">fdhD</name>
    <name evidence="4" type="ORF">GPA24_18025</name>
</gene>
<dbReference type="PANTHER" id="PTHR30592:SF1">
    <property type="entry name" value="SULFUR CARRIER PROTEIN FDHD"/>
    <property type="match status" value="1"/>
</dbReference>
<dbReference type="EMBL" id="WTVP01000075">
    <property type="protein sequence ID" value="NMG17398.1"/>
    <property type="molecule type" value="Genomic_DNA"/>
</dbReference>
<keyword evidence="2 3" id="KW-0501">Molybdenum cofactor biosynthesis</keyword>
<evidence type="ECO:0000256" key="2">
    <source>
        <dbReference type="ARBA" id="ARBA00023150"/>
    </source>
</evidence>
<feature type="active site" description="Cysteine persulfide intermediate" evidence="3">
    <location>
        <position position="145"/>
    </location>
</feature>
<dbReference type="InterPro" id="IPR016193">
    <property type="entry name" value="Cytidine_deaminase-like"/>
</dbReference>
<proteinExistence type="inferred from homology"/>
<sequence>MNARDDLCTRVPGCDSSGASRIVIANRLSADCAGAVPAACSVVEEDVLTIDVEGVGLYSLMWTPAEGAAAPGGFVAGEGVLGEVALPERLALALGFAFTEGIVSGLSDIATMALCPERPDVVRMRLFAPERVIVKRRDVMMTSACGACGGREALESGVADLPRVGDTLRLAGADFAALMEGMRRRQTLYGSTGGTHAAAVFSAERQIVAAAEDLGRHNALDKVIGKCLLRGDALAGCGVVLSSRLSYEMVAKAARAGFEVVAAVSAPTSLAIDIAERLGITLCGFVRGDRATVYTHPERIRECVSGSDPMLRRARTRGDAPDRRATGRIPETAMSVRFTTED</sequence>
<keyword evidence="5" id="KW-1185">Reference proteome</keyword>
<dbReference type="Proteomes" id="UP000633943">
    <property type="component" value="Unassembled WGS sequence"/>
</dbReference>
<comment type="similarity">
    <text evidence="3">Belongs to the FdhD family.</text>
</comment>
<dbReference type="Pfam" id="PF02634">
    <property type="entry name" value="FdhD-NarQ"/>
    <property type="match status" value="1"/>
</dbReference>
<evidence type="ECO:0000256" key="3">
    <source>
        <dbReference type="HAMAP-Rule" id="MF_00187"/>
    </source>
</evidence>
<dbReference type="Gene3D" id="3.40.140.10">
    <property type="entry name" value="Cytidine Deaminase, domain 2"/>
    <property type="match status" value="1"/>
</dbReference>
<dbReference type="Gene3D" id="3.10.20.10">
    <property type="match status" value="1"/>
</dbReference>